<dbReference type="InterPro" id="IPR036135">
    <property type="entry name" value="MoeA_linker/N_sf"/>
</dbReference>
<evidence type="ECO:0000259" key="1">
    <source>
        <dbReference type="Pfam" id="PF03453"/>
    </source>
</evidence>
<proteinExistence type="predicted"/>
<dbReference type="OrthoDB" id="9804758at2"/>
<keyword evidence="3" id="KW-1185">Reference proteome</keyword>
<dbReference type="InterPro" id="IPR005110">
    <property type="entry name" value="MoeA_linker/N"/>
</dbReference>
<name>A0A0B7MDM9_9FIRM</name>
<accession>A0A0B7MDM9</accession>
<feature type="domain" description="MoeA N-terminal and linker" evidence="1">
    <location>
        <begin position="19"/>
        <end position="98"/>
    </location>
</feature>
<protein>
    <submittedName>
        <fullName evidence="2">Molybdopterin biosynthesis enzyme</fullName>
    </submittedName>
</protein>
<dbReference type="EMBL" id="CDRZ01000061">
    <property type="protein sequence ID" value="CEO88180.1"/>
    <property type="molecule type" value="Genomic_DNA"/>
</dbReference>
<dbReference type="AlphaFoldDB" id="A0A0B7MDM9"/>
<dbReference type="Proteomes" id="UP000046155">
    <property type="component" value="Unassembled WGS sequence"/>
</dbReference>
<reference evidence="3" key="1">
    <citation type="submission" date="2015-01" db="EMBL/GenBank/DDBJ databases">
        <authorList>
            <person name="Manzoor Shahid"/>
            <person name="Zubair Saima"/>
        </authorList>
    </citation>
    <scope>NUCLEOTIDE SEQUENCE [LARGE SCALE GENOMIC DNA]</scope>
    <source>
        <strain evidence="3">Sp3</strain>
    </source>
</reference>
<sequence length="102" mass="11366">MGEKGLKNNSSKQPRISRGETLQLILERSVFQQRIEIIPVTDALGRITAQDIWAENNLPNSLSSRLDGIAIKYGNIKNDVDNTAHWQNGIEYVFCNTGIGIP</sequence>
<organism evidence="2 3">
    <name type="scientific">Syntrophaceticus schinkii</name>
    <dbReference type="NCBI Taxonomy" id="499207"/>
    <lineage>
        <taxon>Bacteria</taxon>
        <taxon>Bacillati</taxon>
        <taxon>Bacillota</taxon>
        <taxon>Clostridia</taxon>
        <taxon>Thermoanaerobacterales</taxon>
        <taxon>Thermoanaerobacterales Family III. Incertae Sedis</taxon>
        <taxon>Syntrophaceticus</taxon>
    </lineage>
</organism>
<dbReference type="GO" id="GO:0032324">
    <property type="term" value="P:molybdopterin cofactor biosynthetic process"/>
    <property type="evidence" value="ECO:0007669"/>
    <property type="project" value="InterPro"/>
</dbReference>
<dbReference type="RefSeq" id="WP_044664395.1">
    <property type="nucleotide sequence ID" value="NZ_CDRZ01000061.1"/>
</dbReference>
<evidence type="ECO:0000313" key="3">
    <source>
        <dbReference type="Proteomes" id="UP000046155"/>
    </source>
</evidence>
<evidence type="ECO:0000313" key="2">
    <source>
        <dbReference type="EMBL" id="CEO88180.1"/>
    </source>
</evidence>
<dbReference type="SUPFAM" id="SSF63882">
    <property type="entry name" value="MoeA N-terminal region -like"/>
    <property type="match status" value="1"/>
</dbReference>
<dbReference type="Pfam" id="PF03453">
    <property type="entry name" value="MoeA_N"/>
    <property type="match status" value="1"/>
</dbReference>
<gene>
    <name evidence="2" type="ORF">SSCH_1530007</name>
</gene>